<dbReference type="InterPro" id="IPR027939">
    <property type="entry name" value="NMT1/THI5"/>
</dbReference>
<dbReference type="PANTHER" id="PTHR31528">
    <property type="entry name" value="4-AMINO-5-HYDROXYMETHYL-2-METHYLPYRIMIDINE PHOSPHATE SYNTHASE THI11-RELATED"/>
    <property type="match status" value="1"/>
</dbReference>
<keyword evidence="9" id="KW-0408">Iron</keyword>
<evidence type="ECO:0000256" key="8">
    <source>
        <dbReference type="ARBA" id="ARBA00022977"/>
    </source>
</evidence>
<comment type="function">
    <text evidence="1">Responsible for the formation of the pyrimidine heterocycle in the thiamine biosynthesis pathway. Catalyzes the formation of hydroxymethylpyrimidine phosphate (HMP-P) from histidine and pyridoxal phosphate (PLP). The protein uses PLP and the active site histidine to form HMP-P, generating an inactive enzyme. The enzyme can only undergo a single turnover, which suggests it is a suicide enzyme.</text>
</comment>
<reference evidence="15" key="1">
    <citation type="journal article" date="2019" name="Int. J. Syst. Evol. Microbiol.">
        <title>The Global Catalogue of Microorganisms (GCM) 10K type strain sequencing project: providing services to taxonomists for standard genome sequencing and annotation.</title>
        <authorList>
            <consortium name="The Broad Institute Genomics Platform"/>
            <consortium name="The Broad Institute Genome Sequencing Center for Infectious Disease"/>
            <person name="Wu L."/>
            <person name="Ma J."/>
        </authorList>
    </citation>
    <scope>NUCLEOTIDE SEQUENCE [LARGE SCALE GENOMIC DNA]</scope>
    <source>
        <strain evidence="15">JCM 16949</strain>
    </source>
</reference>
<keyword evidence="6" id="KW-0479">Metal-binding</keyword>
<evidence type="ECO:0000256" key="3">
    <source>
        <dbReference type="ARBA" id="ARBA00009406"/>
    </source>
</evidence>
<accession>A0ABP7FJF7</accession>
<evidence type="ECO:0000256" key="2">
    <source>
        <dbReference type="ARBA" id="ARBA00004948"/>
    </source>
</evidence>
<dbReference type="RefSeq" id="WP_344754970.1">
    <property type="nucleotide sequence ID" value="NZ_BAABAE010000003.1"/>
</dbReference>
<dbReference type="SUPFAM" id="SSF53850">
    <property type="entry name" value="Periplasmic binding protein-like II"/>
    <property type="match status" value="1"/>
</dbReference>
<protein>
    <recommendedName>
        <fullName evidence="10">Thiamine pyrimidine synthase</fullName>
    </recommendedName>
</protein>
<comment type="subunit">
    <text evidence="4">Homodimer.</text>
</comment>
<evidence type="ECO:0000256" key="1">
    <source>
        <dbReference type="ARBA" id="ARBA00003469"/>
    </source>
</evidence>
<feature type="transmembrane region" description="Helical" evidence="12">
    <location>
        <begin position="15"/>
        <end position="39"/>
    </location>
</feature>
<keyword evidence="12" id="KW-0812">Transmembrane</keyword>
<comment type="catalytic activity">
    <reaction evidence="11">
        <text>N(6)-(pyridoxal phosphate)-L-lysyl-[4-amino-5-hydroxymethyl-2-methylpyrimidine phosphate synthase] + L-histidyl-[4-amino-5-hydroxymethyl-2-methylpyrimidine phosphate synthase] + 2 Fe(3+) + 4 H2O = L-lysyl-[4-amino-5-hydroxymethyl-2-methylpyrimidine phosphate synthase] + (2S)-2-amino-5-hydroxy-4-oxopentanoyl-[4-amino-5-hydroxymethyl-2-methylpyrimidine phosphate synthase] + 4-amino-2-methyl-5-(phosphooxymethyl)pyrimidine + 3-oxopropanoate + 2 Fe(2+) + 2 H(+)</text>
        <dbReference type="Rhea" id="RHEA:65756"/>
        <dbReference type="Rhea" id="RHEA-COMP:16892"/>
        <dbReference type="Rhea" id="RHEA-COMP:16893"/>
        <dbReference type="Rhea" id="RHEA-COMP:16894"/>
        <dbReference type="Rhea" id="RHEA-COMP:16895"/>
        <dbReference type="ChEBI" id="CHEBI:15377"/>
        <dbReference type="ChEBI" id="CHEBI:15378"/>
        <dbReference type="ChEBI" id="CHEBI:29033"/>
        <dbReference type="ChEBI" id="CHEBI:29034"/>
        <dbReference type="ChEBI" id="CHEBI:29969"/>
        <dbReference type="ChEBI" id="CHEBI:29979"/>
        <dbReference type="ChEBI" id="CHEBI:33190"/>
        <dbReference type="ChEBI" id="CHEBI:58354"/>
        <dbReference type="ChEBI" id="CHEBI:143915"/>
        <dbReference type="ChEBI" id="CHEBI:157692"/>
    </reaction>
    <physiologicalReaction direction="left-to-right" evidence="11">
        <dbReference type="Rhea" id="RHEA:65757"/>
    </physiologicalReaction>
</comment>
<evidence type="ECO:0000313" key="15">
    <source>
        <dbReference type="Proteomes" id="UP001501004"/>
    </source>
</evidence>
<keyword evidence="7" id="KW-0663">Pyridoxal phosphate</keyword>
<dbReference type="InterPro" id="IPR006311">
    <property type="entry name" value="TAT_signal"/>
</dbReference>
<dbReference type="Pfam" id="PF09084">
    <property type="entry name" value="NMT1"/>
    <property type="match status" value="1"/>
</dbReference>
<comment type="caution">
    <text evidence="14">The sequence shown here is derived from an EMBL/GenBank/DDBJ whole genome shotgun (WGS) entry which is preliminary data.</text>
</comment>
<keyword evidence="15" id="KW-1185">Reference proteome</keyword>
<feature type="domain" description="SsuA/THI5-like" evidence="13">
    <location>
        <begin position="65"/>
        <end position="270"/>
    </location>
</feature>
<feature type="transmembrane region" description="Helical" evidence="12">
    <location>
        <begin position="51"/>
        <end position="70"/>
    </location>
</feature>
<evidence type="ECO:0000313" key="14">
    <source>
        <dbReference type="EMBL" id="GAA3739007.1"/>
    </source>
</evidence>
<proteinExistence type="inferred from homology"/>
<evidence type="ECO:0000256" key="9">
    <source>
        <dbReference type="ARBA" id="ARBA00023004"/>
    </source>
</evidence>
<dbReference type="PANTHER" id="PTHR31528:SF1">
    <property type="entry name" value="4-AMINO-5-HYDROXYMETHYL-2-METHYLPYRIMIDINE PHOSPHATE SYNTHASE THI11-RELATED"/>
    <property type="match status" value="1"/>
</dbReference>
<sequence>MKFGTSNQTSLSRRAFLGGTLIATGTGAAFILAGCAAPAPENPGTGKPKTLSGTYMTAFGISLSFVEVLVAKERGFFDEQGLNLDIKGGTGTASAIQGVLSNAVDLSRTAGVNAIIACANEGAPLLSIATVRQRSQFDLVSLADKPVKSPAELAGKTVGVVSAGGSTENLLDMMLVGAGVDRASVSRPITGVGTAAYELARKGEVDAWISVDTDRQLINDELGAVYYFNSDDYAKVPSDTYNLSSKLLDSGSDMPTRFLAGVLQAMEFASDPGNYEQVVKDLQVYTPDADTEQSLAAMPLLVEGWTAGGKNEFLALDDDAWLSGQDLMQKTGLINQTVGIDKLITHEYLDDARKLV</sequence>
<evidence type="ECO:0000256" key="7">
    <source>
        <dbReference type="ARBA" id="ARBA00022898"/>
    </source>
</evidence>
<dbReference type="Proteomes" id="UP001501004">
    <property type="component" value="Unassembled WGS sequence"/>
</dbReference>
<comment type="similarity">
    <text evidence="3">Belongs to the NMT1/THI5 family.</text>
</comment>
<name>A0ABP7FJF7_9MICO</name>
<dbReference type="PROSITE" id="PS51257">
    <property type="entry name" value="PROKAR_LIPOPROTEIN"/>
    <property type="match status" value="1"/>
</dbReference>
<gene>
    <name evidence="14" type="ORF">GCM10022239_13190</name>
</gene>
<organism evidence="14 15">
    <name type="scientific">Leifsonella bigeumensis</name>
    <dbReference type="NCBI Taxonomy" id="433643"/>
    <lineage>
        <taxon>Bacteria</taxon>
        <taxon>Bacillati</taxon>
        <taxon>Actinomycetota</taxon>
        <taxon>Actinomycetes</taxon>
        <taxon>Micrococcales</taxon>
        <taxon>Microbacteriaceae</taxon>
        <taxon>Leifsonella</taxon>
    </lineage>
</organism>
<keyword evidence="12" id="KW-0472">Membrane</keyword>
<comment type="pathway">
    <text evidence="2">Cofactor biosynthesis; thiamine diphosphate biosynthesis.</text>
</comment>
<keyword evidence="5" id="KW-0808">Transferase</keyword>
<evidence type="ECO:0000256" key="10">
    <source>
        <dbReference type="ARBA" id="ARBA00033171"/>
    </source>
</evidence>
<dbReference type="EMBL" id="BAABAE010000003">
    <property type="protein sequence ID" value="GAA3739007.1"/>
    <property type="molecule type" value="Genomic_DNA"/>
</dbReference>
<evidence type="ECO:0000259" key="13">
    <source>
        <dbReference type="Pfam" id="PF09084"/>
    </source>
</evidence>
<evidence type="ECO:0000256" key="12">
    <source>
        <dbReference type="SAM" id="Phobius"/>
    </source>
</evidence>
<evidence type="ECO:0000256" key="5">
    <source>
        <dbReference type="ARBA" id="ARBA00022679"/>
    </source>
</evidence>
<keyword evidence="8" id="KW-0784">Thiamine biosynthesis</keyword>
<evidence type="ECO:0000256" key="11">
    <source>
        <dbReference type="ARBA" id="ARBA00048179"/>
    </source>
</evidence>
<evidence type="ECO:0000256" key="6">
    <source>
        <dbReference type="ARBA" id="ARBA00022723"/>
    </source>
</evidence>
<dbReference type="InterPro" id="IPR015168">
    <property type="entry name" value="SsuA/THI5"/>
</dbReference>
<keyword evidence="12" id="KW-1133">Transmembrane helix</keyword>
<dbReference type="PROSITE" id="PS51318">
    <property type="entry name" value="TAT"/>
    <property type="match status" value="1"/>
</dbReference>
<evidence type="ECO:0000256" key="4">
    <source>
        <dbReference type="ARBA" id="ARBA00011738"/>
    </source>
</evidence>
<dbReference type="Gene3D" id="3.40.190.10">
    <property type="entry name" value="Periplasmic binding protein-like II"/>
    <property type="match status" value="2"/>
</dbReference>